<dbReference type="SMART" id="SM00834">
    <property type="entry name" value="CxxC_CXXC_SSSS"/>
    <property type="match status" value="1"/>
</dbReference>
<name>A0A0F9HEG4_9ZZZZ</name>
<feature type="compositionally biased region" description="Basic and acidic residues" evidence="1">
    <location>
        <begin position="100"/>
        <end position="115"/>
    </location>
</feature>
<comment type="caution">
    <text evidence="3">The sequence shown here is derived from an EMBL/GenBank/DDBJ whole genome shotgun (WGS) entry which is preliminary data.</text>
</comment>
<accession>A0A0F9HEG4</accession>
<evidence type="ECO:0000259" key="2">
    <source>
        <dbReference type="SMART" id="SM00834"/>
    </source>
</evidence>
<gene>
    <name evidence="3" type="ORF">LCGC14_2074490</name>
</gene>
<sequence length="134" mass="15819">MPFYEYVAVDIEKSCKQCYNVFEIRQLISDEQVETCPKCKMPIRKLVSKSGGFIVKGREINQFSDVRHAKYWRDSNGIRHKVTPQDGRSYSPTISNRRKASPEEIQARKRVDATKDKKKRNIDSYNRFKKTIRK</sequence>
<feature type="domain" description="Putative regulatory protein FmdB zinc ribbon" evidence="2">
    <location>
        <begin position="1"/>
        <end position="48"/>
    </location>
</feature>
<feature type="compositionally biased region" description="Polar residues" evidence="1">
    <location>
        <begin position="86"/>
        <end position="95"/>
    </location>
</feature>
<feature type="region of interest" description="Disordered" evidence="1">
    <location>
        <begin position="82"/>
        <end position="134"/>
    </location>
</feature>
<dbReference type="InterPro" id="IPR013429">
    <property type="entry name" value="Regulatory_FmdB_Zinc_ribbon"/>
</dbReference>
<proteinExistence type="predicted"/>
<organism evidence="3">
    <name type="scientific">marine sediment metagenome</name>
    <dbReference type="NCBI Taxonomy" id="412755"/>
    <lineage>
        <taxon>unclassified sequences</taxon>
        <taxon>metagenomes</taxon>
        <taxon>ecological metagenomes</taxon>
    </lineage>
</organism>
<reference evidence="3" key="1">
    <citation type="journal article" date="2015" name="Nature">
        <title>Complex archaea that bridge the gap between prokaryotes and eukaryotes.</title>
        <authorList>
            <person name="Spang A."/>
            <person name="Saw J.H."/>
            <person name="Jorgensen S.L."/>
            <person name="Zaremba-Niedzwiedzka K."/>
            <person name="Martijn J."/>
            <person name="Lind A.E."/>
            <person name="van Eijk R."/>
            <person name="Schleper C."/>
            <person name="Guy L."/>
            <person name="Ettema T.J."/>
        </authorList>
    </citation>
    <scope>NUCLEOTIDE SEQUENCE</scope>
</reference>
<dbReference type="Pfam" id="PF09723">
    <property type="entry name" value="Zn_ribbon_8"/>
    <property type="match status" value="1"/>
</dbReference>
<evidence type="ECO:0000313" key="3">
    <source>
        <dbReference type="EMBL" id="KKL73477.1"/>
    </source>
</evidence>
<dbReference type="EMBL" id="LAZR01024946">
    <property type="protein sequence ID" value="KKL73477.1"/>
    <property type="molecule type" value="Genomic_DNA"/>
</dbReference>
<evidence type="ECO:0000256" key="1">
    <source>
        <dbReference type="SAM" id="MobiDB-lite"/>
    </source>
</evidence>
<protein>
    <recommendedName>
        <fullName evidence="2">Putative regulatory protein FmdB zinc ribbon domain-containing protein</fullName>
    </recommendedName>
</protein>
<dbReference type="NCBIfam" id="TIGR02605">
    <property type="entry name" value="CxxC_CxxC_SSSS"/>
    <property type="match status" value="1"/>
</dbReference>
<dbReference type="AlphaFoldDB" id="A0A0F9HEG4"/>